<accession>A0A0C2IIN6</accession>
<protein>
    <submittedName>
        <fullName evidence="2">Uncharacterized protein</fullName>
    </submittedName>
</protein>
<evidence type="ECO:0000313" key="3">
    <source>
        <dbReference type="Proteomes" id="UP000031668"/>
    </source>
</evidence>
<dbReference type="EMBL" id="JWZT01003959">
    <property type="protein sequence ID" value="KII65189.1"/>
    <property type="molecule type" value="Genomic_DNA"/>
</dbReference>
<name>A0A0C2IIN6_THEKT</name>
<keyword evidence="3" id="KW-1185">Reference proteome</keyword>
<dbReference type="AlphaFoldDB" id="A0A0C2IIN6"/>
<dbReference type="Proteomes" id="UP000031668">
    <property type="component" value="Unassembled WGS sequence"/>
</dbReference>
<comment type="caution">
    <text evidence="2">The sequence shown here is derived from an EMBL/GenBank/DDBJ whole genome shotgun (WGS) entry which is preliminary data.</text>
</comment>
<evidence type="ECO:0000313" key="2">
    <source>
        <dbReference type="EMBL" id="KII65189.1"/>
    </source>
</evidence>
<proteinExistence type="predicted"/>
<organism evidence="2 3">
    <name type="scientific">Thelohanellus kitauei</name>
    <name type="common">Myxosporean</name>
    <dbReference type="NCBI Taxonomy" id="669202"/>
    <lineage>
        <taxon>Eukaryota</taxon>
        <taxon>Metazoa</taxon>
        <taxon>Cnidaria</taxon>
        <taxon>Myxozoa</taxon>
        <taxon>Myxosporea</taxon>
        <taxon>Bivalvulida</taxon>
        <taxon>Platysporina</taxon>
        <taxon>Myxobolidae</taxon>
        <taxon>Thelohanellus</taxon>
    </lineage>
</organism>
<sequence>MNPFFTLFVFLLVSFQLAGAYVFNVNNSPLDIKIGVMQFGYKSFIPHNLYMSLYQAEISPTNPRILSRTVKYLLVKSSRQNVKNLLVRVPRLSSGDDYHTTIFMTLSLDIEGKYIVDTFQARFKTFNSLNEVVGFHQKLWMMMGVYDTDIEAWPETTEKLTPSGFWSPRLNANQAYLITFFKYSSALRIYFWPDADPSYRIPKYAEIRLSLINSNGKEISNPAPINDIIMFGIVPNPKESQITGVPIHTTEYMMVLSVLTEIRSKN</sequence>
<evidence type="ECO:0000256" key="1">
    <source>
        <dbReference type="SAM" id="SignalP"/>
    </source>
</evidence>
<reference evidence="2 3" key="1">
    <citation type="journal article" date="2014" name="Genome Biol. Evol.">
        <title>The genome of the myxosporean Thelohanellus kitauei shows adaptations to nutrient acquisition within its fish host.</title>
        <authorList>
            <person name="Yang Y."/>
            <person name="Xiong J."/>
            <person name="Zhou Z."/>
            <person name="Huo F."/>
            <person name="Miao W."/>
            <person name="Ran C."/>
            <person name="Liu Y."/>
            <person name="Zhang J."/>
            <person name="Feng J."/>
            <person name="Wang M."/>
            <person name="Wang M."/>
            <person name="Wang L."/>
            <person name="Yao B."/>
        </authorList>
    </citation>
    <scope>NUCLEOTIDE SEQUENCE [LARGE SCALE GENOMIC DNA]</scope>
    <source>
        <strain evidence="2">Wuqing</strain>
    </source>
</reference>
<feature type="chain" id="PRO_5002166987" evidence="1">
    <location>
        <begin position="21"/>
        <end position="266"/>
    </location>
</feature>
<feature type="signal peptide" evidence="1">
    <location>
        <begin position="1"/>
        <end position="20"/>
    </location>
</feature>
<keyword evidence="1" id="KW-0732">Signal</keyword>
<gene>
    <name evidence="2" type="ORF">RF11_13205</name>
</gene>